<dbReference type="Proteomes" id="UP000177817">
    <property type="component" value="Unassembled WGS sequence"/>
</dbReference>
<dbReference type="InterPro" id="IPR026170">
    <property type="entry name" value="FAM173A/B"/>
</dbReference>
<dbReference type="GO" id="GO:0032259">
    <property type="term" value="P:methylation"/>
    <property type="evidence" value="ECO:0007669"/>
    <property type="project" value="UniProtKB-KW"/>
</dbReference>
<comment type="caution">
    <text evidence="5">The sequence shown here is derived from an EMBL/GenBank/DDBJ whole genome shotgun (WGS) entry which is preliminary data.</text>
</comment>
<keyword evidence="4" id="KW-1133">Transmembrane helix</keyword>
<dbReference type="PANTHER" id="PTHR13610">
    <property type="entry name" value="METHYLTRANSFERASE DOMAIN-CONTAINING PROTEIN"/>
    <property type="match status" value="1"/>
</dbReference>
<feature type="transmembrane region" description="Helical" evidence="4">
    <location>
        <begin position="6"/>
        <end position="28"/>
    </location>
</feature>
<gene>
    <name evidence="5" type="ORF">A2677_01570</name>
</gene>
<evidence type="ECO:0000313" key="5">
    <source>
        <dbReference type="EMBL" id="OGY89779.1"/>
    </source>
</evidence>
<evidence type="ECO:0008006" key="7">
    <source>
        <dbReference type="Google" id="ProtNLM"/>
    </source>
</evidence>
<dbReference type="InterPro" id="IPR029063">
    <property type="entry name" value="SAM-dependent_MTases_sf"/>
</dbReference>
<evidence type="ECO:0000256" key="1">
    <source>
        <dbReference type="ARBA" id="ARBA00022603"/>
    </source>
</evidence>
<keyword evidence="3" id="KW-0949">S-adenosyl-L-methionine</keyword>
<protein>
    <recommendedName>
        <fullName evidence="7">Methyltransferase domain-containing protein</fullName>
    </recommendedName>
</protein>
<keyword evidence="4" id="KW-0812">Transmembrane</keyword>
<evidence type="ECO:0000256" key="2">
    <source>
        <dbReference type="ARBA" id="ARBA00022679"/>
    </source>
</evidence>
<evidence type="ECO:0000256" key="4">
    <source>
        <dbReference type="SAM" id="Phobius"/>
    </source>
</evidence>
<dbReference type="EMBL" id="MHKK01000024">
    <property type="protein sequence ID" value="OGY89779.1"/>
    <property type="molecule type" value="Genomic_DNA"/>
</dbReference>
<name>A0A1G2BMJ4_9BACT</name>
<dbReference type="PANTHER" id="PTHR13610:SF9">
    <property type="entry name" value="FI06469P"/>
    <property type="match status" value="1"/>
</dbReference>
<dbReference type="CDD" id="cd02440">
    <property type="entry name" value="AdoMet_MTases"/>
    <property type="match status" value="1"/>
</dbReference>
<proteinExistence type="predicted"/>
<reference evidence="5 6" key="1">
    <citation type="journal article" date="2016" name="Nat. Commun.">
        <title>Thousands of microbial genomes shed light on interconnected biogeochemical processes in an aquifer system.</title>
        <authorList>
            <person name="Anantharaman K."/>
            <person name="Brown C.T."/>
            <person name="Hug L.A."/>
            <person name="Sharon I."/>
            <person name="Castelle C.J."/>
            <person name="Probst A.J."/>
            <person name="Thomas B.C."/>
            <person name="Singh A."/>
            <person name="Wilkins M.J."/>
            <person name="Karaoz U."/>
            <person name="Brodie E.L."/>
            <person name="Williams K.H."/>
            <person name="Hubbard S.S."/>
            <person name="Banfield J.F."/>
        </authorList>
    </citation>
    <scope>NUCLEOTIDE SEQUENCE [LARGE SCALE GENOMIC DNA]</scope>
</reference>
<organism evidence="5 6">
    <name type="scientific">Candidatus Komeilibacteria bacterium RIFCSPHIGHO2_01_FULL_52_14</name>
    <dbReference type="NCBI Taxonomy" id="1798549"/>
    <lineage>
        <taxon>Bacteria</taxon>
        <taxon>Candidatus Komeiliibacteriota</taxon>
    </lineage>
</organism>
<keyword evidence="1" id="KW-0489">Methyltransferase</keyword>
<keyword evidence="4" id="KW-0472">Membrane</keyword>
<evidence type="ECO:0000256" key="3">
    <source>
        <dbReference type="ARBA" id="ARBA00022691"/>
    </source>
</evidence>
<accession>A0A1G2BMJ4</accession>
<dbReference type="AlphaFoldDB" id="A0A1G2BMJ4"/>
<dbReference type="GO" id="GO:0016279">
    <property type="term" value="F:protein-lysine N-methyltransferase activity"/>
    <property type="evidence" value="ECO:0007669"/>
    <property type="project" value="InterPro"/>
</dbReference>
<dbReference type="SUPFAM" id="SSF53335">
    <property type="entry name" value="S-adenosyl-L-methionine-dependent methyltransferases"/>
    <property type="match status" value="1"/>
</dbReference>
<dbReference type="Gene3D" id="3.40.50.150">
    <property type="entry name" value="Vaccinia Virus protein VP39"/>
    <property type="match status" value="1"/>
</dbReference>
<sequence length="175" mass="19417">MIEAIGAGIVLIVAITSIIALHSFAPWIPAKTALIKTALSSLKPSKNLKFVDLGCGDGRIVFLAACHFGLQAHGWERAPLPYALARIRSLAYSRCAAHIHYGDLFSVDLSQFDIIYFYGLPETVNIALYAKMRKEVKPGTTIMSYNFSIKNVSPLAVFTEKWRSVYIYRWQSSSG</sequence>
<evidence type="ECO:0000313" key="6">
    <source>
        <dbReference type="Proteomes" id="UP000177817"/>
    </source>
</evidence>
<keyword evidence="2" id="KW-0808">Transferase</keyword>